<dbReference type="Proteomes" id="UP001627408">
    <property type="component" value="Unassembled WGS sequence"/>
</dbReference>
<evidence type="ECO:0000313" key="3">
    <source>
        <dbReference type="EMBL" id="MFL4470261.1"/>
    </source>
</evidence>
<comment type="caution">
    <text evidence="3">The sequence shown here is derived from an EMBL/GenBank/DDBJ whole genome shotgun (WGS) entry which is preliminary data.</text>
</comment>
<gene>
    <name evidence="3" type="ORF">ACERZ8_10395</name>
</gene>
<evidence type="ECO:0000256" key="1">
    <source>
        <dbReference type="SAM" id="SignalP"/>
    </source>
</evidence>
<feature type="signal peptide" evidence="1">
    <location>
        <begin position="1"/>
        <end position="21"/>
    </location>
</feature>
<protein>
    <submittedName>
        <fullName evidence="3">Protein-disulfide reductase DsbD domain-containing protein</fullName>
    </submittedName>
</protein>
<name>A0ABW8UWD8_9RHOB</name>
<dbReference type="InterPro" id="IPR028250">
    <property type="entry name" value="DsbDN"/>
</dbReference>
<evidence type="ECO:0000259" key="2">
    <source>
        <dbReference type="Pfam" id="PF11412"/>
    </source>
</evidence>
<proteinExistence type="predicted"/>
<feature type="domain" description="Thiol:disulfide interchange protein DsbD N-terminal" evidence="2">
    <location>
        <begin position="40"/>
        <end position="145"/>
    </location>
</feature>
<dbReference type="RefSeq" id="WP_407592126.1">
    <property type="nucleotide sequence ID" value="NZ_JBHDIY010000002.1"/>
</dbReference>
<organism evidence="3 4">
    <name type="scientific">Tateyamaria armeniaca</name>
    <dbReference type="NCBI Taxonomy" id="2518930"/>
    <lineage>
        <taxon>Bacteria</taxon>
        <taxon>Pseudomonadati</taxon>
        <taxon>Pseudomonadota</taxon>
        <taxon>Alphaproteobacteria</taxon>
        <taxon>Rhodobacterales</taxon>
        <taxon>Roseobacteraceae</taxon>
        <taxon>Tateyamaria</taxon>
    </lineage>
</organism>
<dbReference type="EMBL" id="JBHDIY010000002">
    <property type="protein sequence ID" value="MFL4470261.1"/>
    <property type="molecule type" value="Genomic_DNA"/>
</dbReference>
<accession>A0ABW8UWD8</accession>
<evidence type="ECO:0000313" key="4">
    <source>
        <dbReference type="Proteomes" id="UP001627408"/>
    </source>
</evidence>
<sequence>MNTAIRLFTAAICAAPLPGAAQNAFPDPVTSEVLQGWDLPDGRRVAALQLTLAPGWKTYWRSPGDAGIPPQFDWSLARNLGAVSITWPTPSVYDQNGMRSIGYSGQLVIPLHVTPKRAGKPVRLHGTMALGVCADICIPHEIDIDTLLDAPDASPTPAIVAAMADVPYSEGEANVRSATCRLSPTDHGMQIEAHVTLPHTGGREVAVIETGTPGLWISEARTSRQGDTLVAVSEMVHPKGGAFGIERSDVRITILGGDYAVDVRGCSAG</sequence>
<dbReference type="Pfam" id="PF11412">
    <property type="entry name" value="DsbD_N"/>
    <property type="match status" value="1"/>
</dbReference>
<reference evidence="3 4" key="1">
    <citation type="submission" date="2024-08" db="EMBL/GenBank/DDBJ databases">
        <title>Tateyamaria sp. nov., isolated from marine algae.</title>
        <authorList>
            <person name="Choi B.J."/>
            <person name="Kim J.M."/>
            <person name="Lee J.K."/>
            <person name="Choi D.G."/>
            <person name="Bayburt H."/>
            <person name="Baek J.H."/>
            <person name="Han D.M."/>
            <person name="Jeon C.O."/>
        </authorList>
    </citation>
    <scope>NUCLEOTIDE SEQUENCE [LARGE SCALE GENOMIC DNA]</scope>
    <source>
        <strain evidence="3 4">KMU-156</strain>
    </source>
</reference>
<feature type="chain" id="PRO_5045066340" evidence="1">
    <location>
        <begin position="22"/>
        <end position="269"/>
    </location>
</feature>
<keyword evidence="4" id="KW-1185">Reference proteome</keyword>
<keyword evidence="1" id="KW-0732">Signal</keyword>